<feature type="domain" description="Cation/H+ exchanger transmembrane" evidence="8">
    <location>
        <begin position="139"/>
        <end position="523"/>
    </location>
</feature>
<feature type="transmembrane region" description="Helical" evidence="7">
    <location>
        <begin position="466"/>
        <end position="487"/>
    </location>
</feature>
<feature type="transmembrane region" description="Helical" evidence="7">
    <location>
        <begin position="151"/>
        <end position="169"/>
    </location>
</feature>
<evidence type="ECO:0000259" key="8">
    <source>
        <dbReference type="Pfam" id="PF00999"/>
    </source>
</evidence>
<feature type="compositionally biased region" description="Polar residues" evidence="6">
    <location>
        <begin position="19"/>
        <end position="29"/>
    </location>
</feature>
<feature type="transmembrane region" description="Helical" evidence="7">
    <location>
        <begin position="407"/>
        <end position="426"/>
    </location>
</feature>
<evidence type="ECO:0000256" key="4">
    <source>
        <dbReference type="ARBA" id="ARBA00022989"/>
    </source>
</evidence>
<protein>
    <recommendedName>
        <fullName evidence="8">Cation/H+ exchanger transmembrane domain-containing protein</fullName>
    </recommendedName>
</protein>
<evidence type="ECO:0000256" key="5">
    <source>
        <dbReference type="ARBA" id="ARBA00023136"/>
    </source>
</evidence>
<feature type="transmembrane region" description="Helical" evidence="7">
    <location>
        <begin position="315"/>
        <end position="333"/>
    </location>
</feature>
<keyword evidence="10" id="KW-1185">Reference proteome</keyword>
<evidence type="ECO:0000256" key="2">
    <source>
        <dbReference type="ARBA" id="ARBA00007367"/>
    </source>
</evidence>
<dbReference type="Gene3D" id="1.20.1530.20">
    <property type="match status" value="1"/>
</dbReference>
<feature type="compositionally biased region" description="Basic and acidic residues" evidence="6">
    <location>
        <begin position="35"/>
        <end position="45"/>
    </location>
</feature>
<evidence type="ECO:0000256" key="1">
    <source>
        <dbReference type="ARBA" id="ARBA00004141"/>
    </source>
</evidence>
<feature type="transmembrane region" description="Helical" evidence="7">
    <location>
        <begin position="432"/>
        <end position="454"/>
    </location>
</feature>
<feature type="transmembrane region" description="Helical" evidence="7">
    <location>
        <begin position="237"/>
        <end position="259"/>
    </location>
</feature>
<comment type="caution">
    <text evidence="9">The sequence shown here is derived from an EMBL/GenBank/DDBJ whole genome shotgun (WGS) entry which is preliminary data.</text>
</comment>
<dbReference type="PANTHER" id="PTHR31102">
    <property type="match status" value="1"/>
</dbReference>
<comment type="subcellular location">
    <subcellularLocation>
        <location evidence="1">Membrane</location>
        <topology evidence="1">Multi-pass membrane protein</topology>
    </subcellularLocation>
</comment>
<feature type="transmembrane region" description="Helical" evidence="7">
    <location>
        <begin position="271"/>
        <end position="295"/>
    </location>
</feature>
<comment type="similarity">
    <text evidence="2">Belongs to the monovalent cation:proton antiporter 1 (CPA1) transporter (TC 2.A.36) family.</text>
</comment>
<feature type="transmembrane region" description="Helical" evidence="7">
    <location>
        <begin position="345"/>
        <end position="363"/>
    </location>
</feature>
<sequence length="559" mass="60388">MSTCREADMERQPLLTLGDNEQNECTKSGSYIRIRNSDTGKKEDTDYGTYSPANMTEPNEEADSLQRSEKTPNCEQHTHSLMMARLKEFHIHSKLSQFIVYSLISPLIWVVLLIIVGNDDLPGGTIFVLVLLECGGRLLGYLMNLIHVPPMVGMLGLGIAIGNISFLDLTQRWNPALSSPIRQIALAVILTRAGFGLDLNTLVKFKWLVLRLAFVPTVIESLSIALLTHFILGFPWIWGLLVGFVVAAVSPAVIVPRILELKAQGYGENKGVPTVILASASLDNVVAISFFGVALGFVFSSKGTWEMLLQCPLEVVSGCGFGFVWGAMNAVIFNPSGKTLDADESVAKGIFVLGGGIISILGFKLLDFSGAGALGCIISAFVTSTIWKHRGFLEDEINQIKWGFTFLWKFFEPLLFGVIGLQIVIADLDGKTVLLSVGCLVAGAVVRFITTYLTVCSAGLSTKEKLFIAIAWIPKATVQAAIGPIALDYVKNMQGAKGIDTQLEQLATQVLTIAVVVILLTAPIGEFAVVFSGPRLLSKDKTTESSATLTRNDPPSTSA</sequence>
<feature type="compositionally biased region" description="Basic and acidic residues" evidence="6">
    <location>
        <begin position="64"/>
        <end position="74"/>
    </location>
</feature>
<dbReference type="Proteomes" id="UP001642540">
    <property type="component" value="Unassembled WGS sequence"/>
</dbReference>
<feature type="compositionally biased region" description="Basic and acidic residues" evidence="6">
    <location>
        <begin position="1"/>
        <end position="11"/>
    </location>
</feature>
<keyword evidence="5 7" id="KW-0472">Membrane</keyword>
<evidence type="ECO:0000256" key="7">
    <source>
        <dbReference type="SAM" id="Phobius"/>
    </source>
</evidence>
<feature type="transmembrane region" description="Helical" evidence="7">
    <location>
        <begin position="369"/>
        <end position="387"/>
    </location>
</feature>
<keyword evidence="4 7" id="KW-1133">Transmembrane helix</keyword>
<feature type="transmembrane region" description="Helical" evidence="7">
    <location>
        <begin position="209"/>
        <end position="231"/>
    </location>
</feature>
<dbReference type="PANTHER" id="PTHR31102:SF1">
    <property type="entry name" value="CATION_H+ EXCHANGER DOMAIN-CONTAINING PROTEIN"/>
    <property type="match status" value="1"/>
</dbReference>
<feature type="transmembrane region" description="Helical" evidence="7">
    <location>
        <begin position="95"/>
        <end position="115"/>
    </location>
</feature>
<evidence type="ECO:0000256" key="6">
    <source>
        <dbReference type="SAM" id="MobiDB-lite"/>
    </source>
</evidence>
<keyword evidence="3 7" id="KW-0812">Transmembrane</keyword>
<feature type="transmembrane region" description="Helical" evidence="7">
    <location>
        <begin position="507"/>
        <end position="531"/>
    </location>
</feature>
<dbReference type="Pfam" id="PF00999">
    <property type="entry name" value="Na_H_Exchanger"/>
    <property type="match status" value="1"/>
</dbReference>
<evidence type="ECO:0000256" key="3">
    <source>
        <dbReference type="ARBA" id="ARBA00022692"/>
    </source>
</evidence>
<dbReference type="InterPro" id="IPR051843">
    <property type="entry name" value="CPA1_transporter"/>
</dbReference>
<accession>A0ABP1PQZ8</accession>
<evidence type="ECO:0000313" key="10">
    <source>
        <dbReference type="Proteomes" id="UP001642540"/>
    </source>
</evidence>
<feature type="region of interest" description="Disordered" evidence="6">
    <location>
        <begin position="1"/>
        <end position="74"/>
    </location>
</feature>
<evidence type="ECO:0000313" key="9">
    <source>
        <dbReference type="EMBL" id="CAL8073950.1"/>
    </source>
</evidence>
<dbReference type="InterPro" id="IPR006153">
    <property type="entry name" value="Cation/H_exchanger_TM"/>
</dbReference>
<name>A0ABP1PQZ8_9HEXA</name>
<dbReference type="EMBL" id="CAXLJM020000007">
    <property type="protein sequence ID" value="CAL8073950.1"/>
    <property type="molecule type" value="Genomic_DNA"/>
</dbReference>
<gene>
    <name evidence="9" type="ORF">ODALV1_LOCUS2759</name>
</gene>
<reference evidence="9 10" key="1">
    <citation type="submission" date="2024-08" db="EMBL/GenBank/DDBJ databases">
        <authorList>
            <person name="Cucini C."/>
            <person name="Frati F."/>
        </authorList>
    </citation>
    <scope>NUCLEOTIDE SEQUENCE [LARGE SCALE GENOMIC DNA]</scope>
</reference>
<dbReference type="InterPro" id="IPR038770">
    <property type="entry name" value="Na+/solute_symporter_sf"/>
</dbReference>
<organism evidence="9 10">
    <name type="scientific">Orchesella dallaii</name>
    <dbReference type="NCBI Taxonomy" id="48710"/>
    <lineage>
        <taxon>Eukaryota</taxon>
        <taxon>Metazoa</taxon>
        <taxon>Ecdysozoa</taxon>
        <taxon>Arthropoda</taxon>
        <taxon>Hexapoda</taxon>
        <taxon>Collembola</taxon>
        <taxon>Entomobryomorpha</taxon>
        <taxon>Entomobryoidea</taxon>
        <taxon>Orchesellidae</taxon>
        <taxon>Orchesellinae</taxon>
        <taxon>Orchesella</taxon>
    </lineage>
</organism>
<proteinExistence type="inferred from homology"/>